<dbReference type="AlphaFoldDB" id="A0A1G8EIJ8"/>
<organism evidence="1 2">
    <name type="scientific">Alteribacillus persepolensis</name>
    <dbReference type="NCBI Taxonomy" id="568899"/>
    <lineage>
        <taxon>Bacteria</taxon>
        <taxon>Bacillati</taxon>
        <taxon>Bacillota</taxon>
        <taxon>Bacilli</taxon>
        <taxon>Bacillales</taxon>
        <taxon>Bacillaceae</taxon>
        <taxon>Alteribacillus</taxon>
    </lineage>
</organism>
<sequence length="81" mass="9083">MFTFAGLISDDELHDDYVIPSPFDPRVADQVTEAVSKAAIETGVSRMNLNDSSSFSVKKYKGKKKSLFRVIQIGWSKQIRS</sequence>
<dbReference type="Proteomes" id="UP000199163">
    <property type="component" value="Unassembled WGS sequence"/>
</dbReference>
<accession>A0A1G8EIJ8</accession>
<evidence type="ECO:0000313" key="2">
    <source>
        <dbReference type="Proteomes" id="UP000199163"/>
    </source>
</evidence>
<reference evidence="1 2" key="1">
    <citation type="submission" date="2016-10" db="EMBL/GenBank/DDBJ databases">
        <authorList>
            <person name="de Groot N.N."/>
        </authorList>
    </citation>
    <scope>NUCLEOTIDE SEQUENCE [LARGE SCALE GENOMIC DNA]</scope>
    <source>
        <strain evidence="1 2">DSM 21632</strain>
    </source>
</reference>
<keyword evidence="2" id="KW-1185">Reference proteome</keyword>
<dbReference type="Gene3D" id="3.40.50.720">
    <property type="entry name" value="NAD(P)-binding Rossmann-like Domain"/>
    <property type="match status" value="1"/>
</dbReference>
<name>A0A1G8EIJ8_9BACI</name>
<dbReference type="InterPro" id="IPR036291">
    <property type="entry name" value="NAD(P)-bd_dom_sf"/>
</dbReference>
<evidence type="ECO:0000313" key="1">
    <source>
        <dbReference type="EMBL" id="SDH69707.1"/>
    </source>
</evidence>
<dbReference type="STRING" id="568899.SAMN05192534_109113"/>
<proteinExistence type="predicted"/>
<gene>
    <name evidence="1" type="ORF">SAMN05192534_109113</name>
</gene>
<dbReference type="SUPFAM" id="SSF51735">
    <property type="entry name" value="NAD(P)-binding Rossmann-fold domains"/>
    <property type="match status" value="1"/>
</dbReference>
<protein>
    <submittedName>
        <fullName evidence="1">Uncharacterized protein</fullName>
    </submittedName>
</protein>
<dbReference type="EMBL" id="FNDK01000009">
    <property type="protein sequence ID" value="SDH69707.1"/>
    <property type="molecule type" value="Genomic_DNA"/>
</dbReference>